<dbReference type="InterPro" id="IPR002695">
    <property type="entry name" value="PurH-like"/>
</dbReference>
<dbReference type="KEGG" id="pbap:Pla133_50970"/>
<keyword evidence="5 10" id="KW-0658">Purine biosynthesis</keyword>
<dbReference type="InterPro" id="IPR036914">
    <property type="entry name" value="MGS-like_dom_sf"/>
</dbReference>
<evidence type="ECO:0000256" key="2">
    <source>
        <dbReference type="ARBA" id="ARBA00004954"/>
    </source>
</evidence>
<evidence type="ECO:0000256" key="6">
    <source>
        <dbReference type="ARBA" id="ARBA00022801"/>
    </source>
</evidence>
<comment type="catalytic activity">
    <reaction evidence="8 10">
        <text>(6R)-10-formyltetrahydrofolate + 5-amino-1-(5-phospho-beta-D-ribosyl)imidazole-4-carboxamide = 5-formamido-1-(5-phospho-D-ribosyl)imidazole-4-carboxamide + (6S)-5,6,7,8-tetrahydrofolate</text>
        <dbReference type="Rhea" id="RHEA:22192"/>
        <dbReference type="ChEBI" id="CHEBI:57453"/>
        <dbReference type="ChEBI" id="CHEBI:58467"/>
        <dbReference type="ChEBI" id="CHEBI:58475"/>
        <dbReference type="ChEBI" id="CHEBI:195366"/>
        <dbReference type="EC" id="2.1.2.3"/>
    </reaction>
</comment>
<dbReference type="GO" id="GO:0005829">
    <property type="term" value="C:cytosol"/>
    <property type="evidence" value="ECO:0007669"/>
    <property type="project" value="TreeGrafter"/>
</dbReference>
<comment type="domain">
    <text evidence="10">The IMP cyclohydrolase activity resides in the N-terminal region.</text>
</comment>
<dbReference type="Pfam" id="PF01808">
    <property type="entry name" value="AICARFT_IMPCHas"/>
    <property type="match status" value="1"/>
</dbReference>
<dbReference type="HAMAP" id="MF_00139">
    <property type="entry name" value="PurH"/>
    <property type="match status" value="1"/>
</dbReference>
<dbReference type="PANTHER" id="PTHR11692">
    <property type="entry name" value="BIFUNCTIONAL PURINE BIOSYNTHESIS PROTEIN PURH"/>
    <property type="match status" value="1"/>
</dbReference>
<sequence>MVRVKRALISVSDKTGIVDFARDLVALGVEVLSTGGTCRTINEAGVPVTEISSYTGFPEMLSGRVKTLHPKVHGGLLGLRDDPEHRAAMEQHGIENIDLLVVNLYPFEKTVARPGVSRAEAVEQIDIGGPAMLRSAAKNHRSVGVVTAPEDYPRVLAALREQDRELPPSLLRELAVAAFQRTARYDAAIAEWLFAQELADGATQERFPRGFTLAGTRAQTLRYGENPHQEAALYRFATPGAHSLTSAQVLNGKALSYNNYVDLDAALRLASDFEAPFACVVKHNNPCGAASAATLGEAIAQAWAGDPVSAFGSVLAFNRSVDLPTAKFLTADRRFVEAIVAPGFDEDAFEHLTTVPKWGKNVRLLTVGEVGPKSGAYLAGELKPISGGFLVQDADQSREQREQCEVVTRAEPTSEQLDGLVFANLVAKHVKSNAIVIAKGTRVLGVGAGQMSRIDSVQLAIAKAGDQVQGAVLASDAFFPFPDGPETAMDAGITAILQPGGSVKDKAVIDACDERGVPMVFTGARHFRH</sequence>
<dbReference type="Gene3D" id="3.40.50.1380">
    <property type="entry name" value="Methylglyoxal synthase-like domain"/>
    <property type="match status" value="1"/>
</dbReference>
<dbReference type="Pfam" id="PF02142">
    <property type="entry name" value="MGS"/>
    <property type="match status" value="1"/>
</dbReference>
<dbReference type="CDD" id="cd01421">
    <property type="entry name" value="IMPCH"/>
    <property type="match status" value="1"/>
</dbReference>
<evidence type="ECO:0000256" key="8">
    <source>
        <dbReference type="ARBA" id="ARBA00050488"/>
    </source>
</evidence>
<dbReference type="EC" id="3.5.4.10" evidence="10"/>
<dbReference type="NCBIfam" id="TIGR00355">
    <property type="entry name" value="purH"/>
    <property type="match status" value="1"/>
</dbReference>
<keyword evidence="4 10" id="KW-0808">Transferase</keyword>
<dbReference type="GO" id="GO:0004643">
    <property type="term" value="F:phosphoribosylaminoimidazolecarboxamide formyltransferase activity"/>
    <property type="evidence" value="ECO:0007669"/>
    <property type="project" value="UniProtKB-UniRule"/>
</dbReference>
<dbReference type="InterPro" id="IPR016193">
    <property type="entry name" value="Cytidine_deaminase-like"/>
</dbReference>
<dbReference type="SMART" id="SM00851">
    <property type="entry name" value="MGS"/>
    <property type="match status" value="1"/>
</dbReference>
<dbReference type="SUPFAM" id="SSF52335">
    <property type="entry name" value="Methylglyoxal synthase-like"/>
    <property type="match status" value="1"/>
</dbReference>
<evidence type="ECO:0000259" key="11">
    <source>
        <dbReference type="PROSITE" id="PS51855"/>
    </source>
</evidence>
<dbReference type="GO" id="GO:0003937">
    <property type="term" value="F:IMP cyclohydrolase activity"/>
    <property type="evidence" value="ECO:0007669"/>
    <property type="project" value="UniProtKB-UniRule"/>
</dbReference>
<evidence type="ECO:0000256" key="4">
    <source>
        <dbReference type="ARBA" id="ARBA00022679"/>
    </source>
</evidence>
<evidence type="ECO:0000256" key="1">
    <source>
        <dbReference type="ARBA" id="ARBA00004844"/>
    </source>
</evidence>
<dbReference type="FunFam" id="3.40.50.1380:FF:000001">
    <property type="entry name" value="Bifunctional purine biosynthesis protein PurH"/>
    <property type="match status" value="1"/>
</dbReference>
<accession>A0A518BSM8</accession>
<name>A0A518BSM8_9BACT</name>
<dbReference type="PIRSF" id="PIRSF000414">
    <property type="entry name" value="AICARFT_IMPCHas"/>
    <property type="match status" value="1"/>
</dbReference>
<dbReference type="NCBIfam" id="NF002049">
    <property type="entry name" value="PRK00881.1"/>
    <property type="match status" value="1"/>
</dbReference>
<dbReference type="GO" id="GO:0006189">
    <property type="term" value="P:'de novo' IMP biosynthetic process"/>
    <property type="evidence" value="ECO:0007669"/>
    <property type="project" value="UniProtKB-UniRule"/>
</dbReference>
<dbReference type="InterPro" id="IPR011607">
    <property type="entry name" value="MGS-like_dom"/>
</dbReference>
<keyword evidence="13" id="KW-1185">Reference proteome</keyword>
<comment type="pathway">
    <text evidence="2 10">Purine metabolism; IMP biosynthesis via de novo pathway; 5-formamido-1-(5-phospho-D-ribosyl)imidazole-4-carboxamide from 5-amino-1-(5-phospho-D-ribosyl)imidazole-4-carboxamide (10-formyl THF route): step 1/1.</text>
</comment>
<dbReference type="SMART" id="SM00798">
    <property type="entry name" value="AICARFT_IMPCHas"/>
    <property type="match status" value="1"/>
</dbReference>
<dbReference type="FunFam" id="3.40.140.20:FF:000001">
    <property type="entry name" value="Bifunctional purine biosynthesis protein PurH"/>
    <property type="match status" value="1"/>
</dbReference>
<evidence type="ECO:0000313" key="12">
    <source>
        <dbReference type="EMBL" id="QDU69974.1"/>
    </source>
</evidence>
<keyword evidence="7 10" id="KW-0511">Multifunctional enzyme</keyword>
<dbReference type="InterPro" id="IPR024051">
    <property type="entry name" value="AICAR_Tfase_dup_dom_sf"/>
</dbReference>
<dbReference type="Proteomes" id="UP000316921">
    <property type="component" value="Chromosome"/>
</dbReference>
<dbReference type="RefSeq" id="WP_145070373.1">
    <property type="nucleotide sequence ID" value="NZ_CP036287.1"/>
</dbReference>
<dbReference type="EC" id="2.1.2.3" evidence="10"/>
<comment type="pathway">
    <text evidence="1 10">Purine metabolism; IMP biosynthesis via de novo pathway; IMP from 5-formamido-1-(5-phospho-D-ribosyl)imidazole-4-carboxamide: step 1/1.</text>
</comment>
<evidence type="ECO:0000256" key="9">
    <source>
        <dbReference type="ARBA" id="ARBA00050687"/>
    </source>
</evidence>
<proteinExistence type="inferred from homology"/>
<keyword evidence="6 10" id="KW-0378">Hydrolase</keyword>
<feature type="domain" description="MGS-like" evidence="11">
    <location>
        <begin position="1"/>
        <end position="147"/>
    </location>
</feature>
<dbReference type="UniPathway" id="UPA00074">
    <property type="reaction ID" value="UER00133"/>
</dbReference>
<protein>
    <recommendedName>
        <fullName evidence="10">Bifunctional purine biosynthesis protein PurH</fullName>
    </recommendedName>
    <domain>
        <recommendedName>
            <fullName evidence="10">Phosphoribosylaminoimidazolecarboxamide formyltransferase</fullName>
            <ecNumber evidence="10">2.1.2.3</ecNumber>
        </recommendedName>
        <alternativeName>
            <fullName evidence="10">AICAR transformylase</fullName>
        </alternativeName>
    </domain>
    <domain>
        <recommendedName>
            <fullName evidence="10">IMP cyclohydrolase</fullName>
            <ecNumber evidence="10">3.5.4.10</ecNumber>
        </recommendedName>
        <alternativeName>
            <fullName evidence="10">ATIC</fullName>
        </alternativeName>
        <alternativeName>
            <fullName evidence="10">IMP synthase</fullName>
        </alternativeName>
        <alternativeName>
            <fullName evidence="10">Inosinicase</fullName>
        </alternativeName>
    </domain>
</protein>
<comment type="similarity">
    <text evidence="3 10">Belongs to the PurH family.</text>
</comment>
<reference evidence="12 13" key="1">
    <citation type="submission" date="2019-02" db="EMBL/GenBank/DDBJ databases">
        <title>Deep-cultivation of Planctomycetes and their phenomic and genomic characterization uncovers novel biology.</title>
        <authorList>
            <person name="Wiegand S."/>
            <person name="Jogler M."/>
            <person name="Boedeker C."/>
            <person name="Pinto D."/>
            <person name="Vollmers J."/>
            <person name="Rivas-Marin E."/>
            <person name="Kohn T."/>
            <person name="Peeters S.H."/>
            <person name="Heuer A."/>
            <person name="Rast P."/>
            <person name="Oberbeckmann S."/>
            <person name="Bunk B."/>
            <person name="Jeske O."/>
            <person name="Meyerdierks A."/>
            <person name="Storesund J.E."/>
            <person name="Kallscheuer N."/>
            <person name="Luecker S."/>
            <person name="Lage O.M."/>
            <person name="Pohl T."/>
            <person name="Merkel B.J."/>
            <person name="Hornburger P."/>
            <person name="Mueller R.-W."/>
            <person name="Bruemmer F."/>
            <person name="Labrenz M."/>
            <person name="Spormann A.M."/>
            <person name="Op den Camp H."/>
            <person name="Overmann J."/>
            <person name="Amann R."/>
            <person name="Jetten M.S.M."/>
            <person name="Mascher T."/>
            <person name="Medema M.H."/>
            <person name="Devos D.P."/>
            <person name="Kaster A.-K."/>
            <person name="Ovreas L."/>
            <person name="Rohde M."/>
            <person name="Galperin M.Y."/>
            <person name="Jogler C."/>
        </authorList>
    </citation>
    <scope>NUCLEOTIDE SEQUENCE [LARGE SCALE GENOMIC DNA]</scope>
    <source>
        <strain evidence="12 13">Pla133</strain>
    </source>
</reference>
<dbReference type="PANTHER" id="PTHR11692:SF0">
    <property type="entry name" value="BIFUNCTIONAL PURINE BIOSYNTHESIS PROTEIN ATIC"/>
    <property type="match status" value="1"/>
</dbReference>
<comment type="catalytic activity">
    <reaction evidence="9 10">
        <text>IMP + H2O = 5-formamido-1-(5-phospho-D-ribosyl)imidazole-4-carboxamide</text>
        <dbReference type="Rhea" id="RHEA:18445"/>
        <dbReference type="ChEBI" id="CHEBI:15377"/>
        <dbReference type="ChEBI" id="CHEBI:58053"/>
        <dbReference type="ChEBI" id="CHEBI:58467"/>
        <dbReference type="EC" id="3.5.4.10"/>
    </reaction>
</comment>
<gene>
    <name evidence="10 12" type="primary">purH</name>
    <name evidence="12" type="ORF">Pla133_50970</name>
</gene>
<evidence type="ECO:0000313" key="13">
    <source>
        <dbReference type="Proteomes" id="UP000316921"/>
    </source>
</evidence>
<evidence type="ECO:0000256" key="3">
    <source>
        <dbReference type="ARBA" id="ARBA00007667"/>
    </source>
</evidence>
<dbReference type="AlphaFoldDB" id="A0A518BSM8"/>
<dbReference type="SUPFAM" id="SSF53927">
    <property type="entry name" value="Cytidine deaminase-like"/>
    <property type="match status" value="1"/>
</dbReference>
<organism evidence="12 13">
    <name type="scientific">Engelhardtia mirabilis</name>
    <dbReference type="NCBI Taxonomy" id="2528011"/>
    <lineage>
        <taxon>Bacteria</taxon>
        <taxon>Pseudomonadati</taxon>
        <taxon>Planctomycetota</taxon>
        <taxon>Planctomycetia</taxon>
        <taxon>Planctomycetia incertae sedis</taxon>
        <taxon>Engelhardtia</taxon>
    </lineage>
</organism>
<dbReference type="PROSITE" id="PS51855">
    <property type="entry name" value="MGS"/>
    <property type="match status" value="1"/>
</dbReference>
<dbReference type="EMBL" id="CP036287">
    <property type="protein sequence ID" value="QDU69974.1"/>
    <property type="molecule type" value="Genomic_DNA"/>
</dbReference>
<dbReference type="Gene3D" id="3.40.140.20">
    <property type="match status" value="2"/>
</dbReference>
<evidence type="ECO:0000256" key="7">
    <source>
        <dbReference type="ARBA" id="ARBA00023268"/>
    </source>
</evidence>
<evidence type="ECO:0000256" key="5">
    <source>
        <dbReference type="ARBA" id="ARBA00022755"/>
    </source>
</evidence>
<evidence type="ECO:0000256" key="10">
    <source>
        <dbReference type="HAMAP-Rule" id="MF_00139"/>
    </source>
</evidence>